<keyword evidence="5" id="KW-1185">Reference proteome</keyword>
<reference evidence="4 5" key="1">
    <citation type="submission" date="2019-01" db="EMBL/GenBank/DDBJ databases">
        <title>Sequencing of cultivated peanut Arachis hypogaea provides insights into genome evolution and oil improvement.</title>
        <authorList>
            <person name="Chen X."/>
        </authorList>
    </citation>
    <scope>NUCLEOTIDE SEQUENCE [LARGE SCALE GENOMIC DNA]</scope>
    <source>
        <strain evidence="5">cv. Fuhuasheng</strain>
        <tissue evidence="4">Leaves</tissue>
    </source>
</reference>
<gene>
    <name evidence="4" type="ORF">Ahy_A02g008777</name>
</gene>
<feature type="transmembrane region" description="Helical" evidence="2">
    <location>
        <begin position="6"/>
        <end position="24"/>
    </location>
</feature>
<dbReference type="InterPro" id="IPR001283">
    <property type="entry name" value="CRISP-related"/>
</dbReference>
<sequence length="307" mass="35350">MEILLKIWIVIISFISVVPLFLIAQNFPKDYLKAHNDERVKVGAKPLKWDPQLASLARKFVKKHIFDCKKGIFDTTFAGNKYGQSNAYHLGSRSGVDAVNAWLTLKTNYDYKFNTCIDGTLNCIYYAQIIWGATTLLGCARVKCRNYGGTLITCFYYPPWHISGQSSFIDKEVESRRKKSTSRVSIHSKLSKAKIYRSIYQDRRQAMRLFRDDIYKNLQQNVTIISKSSPKRDLKVATNLANPTSFMIYNNIWISKKNRKIDDTGSYQQTTIHGDSEDQKLEDGERRRPDELLLLSAMTIPKKAARH</sequence>
<proteinExistence type="predicted"/>
<evidence type="ECO:0000313" key="5">
    <source>
        <dbReference type="Proteomes" id="UP000289738"/>
    </source>
</evidence>
<dbReference type="InterPro" id="IPR014044">
    <property type="entry name" value="CAP_dom"/>
</dbReference>
<dbReference type="STRING" id="3818.A0A445EF56"/>
<dbReference type="EMBL" id="SDMP01000002">
    <property type="protein sequence ID" value="RYR74150.1"/>
    <property type="molecule type" value="Genomic_DNA"/>
</dbReference>
<dbReference type="Proteomes" id="UP000289738">
    <property type="component" value="Chromosome A02"/>
</dbReference>
<keyword evidence="2" id="KW-1133">Transmembrane helix</keyword>
<name>A0A445EF56_ARAHY</name>
<evidence type="ECO:0000259" key="3">
    <source>
        <dbReference type="SMART" id="SM00198"/>
    </source>
</evidence>
<keyword evidence="2" id="KW-0472">Membrane</keyword>
<protein>
    <recommendedName>
        <fullName evidence="3">SCP domain-containing protein</fullName>
    </recommendedName>
</protein>
<dbReference type="InterPro" id="IPR035940">
    <property type="entry name" value="CAP_sf"/>
</dbReference>
<dbReference type="Gene3D" id="3.40.33.10">
    <property type="entry name" value="CAP"/>
    <property type="match status" value="1"/>
</dbReference>
<dbReference type="AlphaFoldDB" id="A0A445EF56"/>
<organism evidence="4 5">
    <name type="scientific">Arachis hypogaea</name>
    <name type="common">Peanut</name>
    <dbReference type="NCBI Taxonomy" id="3818"/>
    <lineage>
        <taxon>Eukaryota</taxon>
        <taxon>Viridiplantae</taxon>
        <taxon>Streptophyta</taxon>
        <taxon>Embryophyta</taxon>
        <taxon>Tracheophyta</taxon>
        <taxon>Spermatophyta</taxon>
        <taxon>Magnoliopsida</taxon>
        <taxon>eudicotyledons</taxon>
        <taxon>Gunneridae</taxon>
        <taxon>Pentapetalae</taxon>
        <taxon>rosids</taxon>
        <taxon>fabids</taxon>
        <taxon>Fabales</taxon>
        <taxon>Fabaceae</taxon>
        <taxon>Papilionoideae</taxon>
        <taxon>50 kb inversion clade</taxon>
        <taxon>dalbergioids sensu lato</taxon>
        <taxon>Dalbergieae</taxon>
        <taxon>Pterocarpus clade</taxon>
        <taxon>Arachis</taxon>
    </lineage>
</organism>
<dbReference type="Pfam" id="PF00188">
    <property type="entry name" value="CAP"/>
    <property type="match status" value="1"/>
</dbReference>
<dbReference type="SMART" id="SM00198">
    <property type="entry name" value="SCP"/>
    <property type="match status" value="1"/>
</dbReference>
<feature type="compositionally biased region" description="Basic and acidic residues" evidence="1">
    <location>
        <begin position="274"/>
        <end position="289"/>
    </location>
</feature>
<feature type="domain" description="SCP" evidence="3">
    <location>
        <begin position="26"/>
        <end position="164"/>
    </location>
</feature>
<accession>A0A445EF56</accession>
<dbReference type="SUPFAM" id="SSF55797">
    <property type="entry name" value="PR-1-like"/>
    <property type="match status" value="1"/>
</dbReference>
<dbReference type="PANTHER" id="PTHR10334">
    <property type="entry name" value="CYSTEINE-RICH SECRETORY PROTEIN-RELATED"/>
    <property type="match status" value="1"/>
</dbReference>
<evidence type="ECO:0000256" key="2">
    <source>
        <dbReference type="SAM" id="Phobius"/>
    </source>
</evidence>
<feature type="region of interest" description="Disordered" evidence="1">
    <location>
        <begin position="265"/>
        <end position="289"/>
    </location>
</feature>
<keyword evidence="2" id="KW-0812">Transmembrane</keyword>
<comment type="caution">
    <text evidence="4">The sequence shown here is derived from an EMBL/GenBank/DDBJ whole genome shotgun (WGS) entry which is preliminary data.</text>
</comment>
<evidence type="ECO:0000313" key="4">
    <source>
        <dbReference type="EMBL" id="RYR74150.1"/>
    </source>
</evidence>
<dbReference type="PRINTS" id="PR00837">
    <property type="entry name" value="V5TPXLIKE"/>
</dbReference>
<evidence type="ECO:0000256" key="1">
    <source>
        <dbReference type="SAM" id="MobiDB-lite"/>
    </source>
</evidence>